<dbReference type="Pfam" id="PF00534">
    <property type="entry name" value="Glycos_transf_1"/>
    <property type="match status" value="1"/>
</dbReference>
<gene>
    <name evidence="3" type="ORF">ACFO5T_06955</name>
</gene>
<proteinExistence type="predicted"/>
<evidence type="ECO:0000259" key="1">
    <source>
        <dbReference type="Pfam" id="PF00534"/>
    </source>
</evidence>
<protein>
    <submittedName>
        <fullName evidence="3">Glycosyltransferase</fullName>
        <ecNumber evidence="3">2.4.-.-</ecNumber>
    </submittedName>
</protein>
<keyword evidence="3" id="KW-0328">Glycosyltransferase</keyword>
<sequence length="357" mass="40101">MRVLQLIDSLDAGGAERMAVNIANALSQNGVESYLCATRRGGSLENELFVKESLFILNKKATLDVIAFFRFFKWLKRKQINIIHAHSTSIHLAVFAKIYNNNIKVIWHDHYGMSDSLENRKAYLLKLLGPYINKAIVVNPKLVLWSKEVLKINKVHFLQNFATVTVNQSKKTLLNGEAGKRIVCLANLRHQKNHLALIDAFAKTQLQFPDWTLHLVGKSFNDDYSKSVMDSIITNNLSNSVFLYGSCQDISHILEQSTIGVLTSLSEGLPVSLLEYANCGLPVVVTNVGQCAEVVGQDGFVINSVIEELPDVLTQLIKNKDNIQRVMGDRFRESVSTTYSKEAFIEKLMPIYNDLIS</sequence>
<reference evidence="4" key="1">
    <citation type="journal article" date="2019" name="Int. J. Syst. Evol. Microbiol.">
        <title>The Global Catalogue of Microorganisms (GCM) 10K type strain sequencing project: providing services to taxonomists for standard genome sequencing and annotation.</title>
        <authorList>
            <consortium name="The Broad Institute Genomics Platform"/>
            <consortium name="The Broad Institute Genome Sequencing Center for Infectious Disease"/>
            <person name="Wu L."/>
            <person name="Ma J."/>
        </authorList>
    </citation>
    <scope>NUCLEOTIDE SEQUENCE [LARGE SCALE GENOMIC DNA]</scope>
    <source>
        <strain evidence="4">CGMCC 4.7427</strain>
    </source>
</reference>
<dbReference type="Pfam" id="PF13439">
    <property type="entry name" value="Glyco_transf_4"/>
    <property type="match status" value="1"/>
</dbReference>
<dbReference type="InterPro" id="IPR028098">
    <property type="entry name" value="Glyco_trans_4-like_N"/>
</dbReference>
<feature type="domain" description="Glycosyltransferase subfamily 4-like N-terminal" evidence="2">
    <location>
        <begin position="13"/>
        <end position="130"/>
    </location>
</feature>
<dbReference type="PANTHER" id="PTHR12526:SF627">
    <property type="entry name" value="D-RHAMNOSYLTRANSFERASE WBPZ"/>
    <property type="match status" value="1"/>
</dbReference>
<name>A0ABV9L8Y6_9FLAO</name>
<comment type="caution">
    <text evidence="3">The sequence shown here is derived from an EMBL/GenBank/DDBJ whole genome shotgun (WGS) entry which is preliminary data.</text>
</comment>
<dbReference type="GO" id="GO:0016757">
    <property type="term" value="F:glycosyltransferase activity"/>
    <property type="evidence" value="ECO:0007669"/>
    <property type="project" value="UniProtKB-KW"/>
</dbReference>
<keyword evidence="3" id="KW-0808">Transferase</keyword>
<dbReference type="EMBL" id="JBHSHB010000012">
    <property type="protein sequence ID" value="MFC4690163.1"/>
    <property type="molecule type" value="Genomic_DNA"/>
</dbReference>
<dbReference type="Gene3D" id="3.40.50.2000">
    <property type="entry name" value="Glycogen Phosphorylase B"/>
    <property type="match status" value="2"/>
</dbReference>
<accession>A0ABV9L8Y6</accession>
<dbReference type="PANTHER" id="PTHR12526">
    <property type="entry name" value="GLYCOSYLTRANSFERASE"/>
    <property type="match status" value="1"/>
</dbReference>
<evidence type="ECO:0000313" key="4">
    <source>
        <dbReference type="Proteomes" id="UP001595878"/>
    </source>
</evidence>
<dbReference type="EC" id="2.4.-.-" evidence="3"/>
<dbReference type="InterPro" id="IPR001296">
    <property type="entry name" value="Glyco_trans_1"/>
</dbReference>
<evidence type="ECO:0000313" key="3">
    <source>
        <dbReference type="EMBL" id="MFC4690163.1"/>
    </source>
</evidence>
<organism evidence="3 4">
    <name type="scientific">Dokdonia genika</name>
    <dbReference type="NCBI Taxonomy" id="308113"/>
    <lineage>
        <taxon>Bacteria</taxon>
        <taxon>Pseudomonadati</taxon>
        <taxon>Bacteroidota</taxon>
        <taxon>Flavobacteriia</taxon>
        <taxon>Flavobacteriales</taxon>
        <taxon>Flavobacteriaceae</taxon>
        <taxon>Dokdonia</taxon>
    </lineage>
</organism>
<evidence type="ECO:0000259" key="2">
    <source>
        <dbReference type="Pfam" id="PF13439"/>
    </source>
</evidence>
<keyword evidence="4" id="KW-1185">Reference proteome</keyword>
<dbReference type="RefSeq" id="WP_380033149.1">
    <property type="nucleotide sequence ID" value="NZ_JBHSHB010000012.1"/>
</dbReference>
<feature type="domain" description="Glycosyl transferase family 1" evidence="1">
    <location>
        <begin position="172"/>
        <end position="327"/>
    </location>
</feature>
<dbReference type="SUPFAM" id="SSF53756">
    <property type="entry name" value="UDP-Glycosyltransferase/glycogen phosphorylase"/>
    <property type="match status" value="1"/>
</dbReference>
<dbReference type="Proteomes" id="UP001595878">
    <property type="component" value="Unassembled WGS sequence"/>
</dbReference>